<dbReference type="RefSeq" id="WP_025817147.1">
    <property type="nucleotide sequence ID" value="NZ_BAIZ01000046.1"/>
</dbReference>
<feature type="chain" id="PRO_5016351602" evidence="1">
    <location>
        <begin position="20"/>
        <end position="70"/>
    </location>
</feature>
<reference evidence="2 3" key="1">
    <citation type="submission" date="2018-05" db="EMBL/GenBank/DDBJ databases">
        <title>Genomic Encyclopedia of Type Strains, Phase I: the one thousand microbial genomes (KMG-I) project.</title>
        <authorList>
            <person name="Kyrpides N."/>
        </authorList>
    </citation>
    <scope>NUCLEOTIDE SEQUENCE [LARGE SCALE GENOMIC DNA]</scope>
    <source>
        <strain evidence="2 3">DSM 15611</strain>
    </source>
</reference>
<keyword evidence="1" id="KW-0732">Signal</keyword>
<sequence length="70" mass="7807">MKKLFAIVLFASAFMSAYAKDDKTLEQQECIEIHTSCGAVHVIEGAIGDNVTAEQLVDYARYIDWVYCGD</sequence>
<dbReference type="Proteomes" id="UP000248314">
    <property type="component" value="Unassembled WGS sequence"/>
</dbReference>
<feature type="signal peptide" evidence="1">
    <location>
        <begin position="1"/>
        <end position="19"/>
    </location>
</feature>
<dbReference type="AlphaFoldDB" id="A0A318HRD5"/>
<evidence type="ECO:0000256" key="1">
    <source>
        <dbReference type="SAM" id="SignalP"/>
    </source>
</evidence>
<evidence type="ECO:0000313" key="2">
    <source>
        <dbReference type="EMBL" id="PXX20094.1"/>
    </source>
</evidence>
<accession>A0A318HRD5</accession>
<organism evidence="2 3">
    <name type="scientific">Hoylesella shahii DSM 15611 = JCM 12083</name>
    <dbReference type="NCBI Taxonomy" id="1122991"/>
    <lineage>
        <taxon>Bacteria</taxon>
        <taxon>Pseudomonadati</taxon>
        <taxon>Bacteroidota</taxon>
        <taxon>Bacteroidia</taxon>
        <taxon>Bacteroidales</taxon>
        <taxon>Prevotellaceae</taxon>
        <taxon>Hoylesella</taxon>
    </lineage>
</organism>
<proteinExistence type="predicted"/>
<evidence type="ECO:0000313" key="3">
    <source>
        <dbReference type="Proteomes" id="UP000248314"/>
    </source>
</evidence>
<dbReference type="STRING" id="1122991.GCA_000613445_00638"/>
<gene>
    <name evidence="2" type="ORF">EJ73_02284</name>
</gene>
<comment type="caution">
    <text evidence="2">The sequence shown here is derived from an EMBL/GenBank/DDBJ whole genome shotgun (WGS) entry which is preliminary data.</text>
</comment>
<name>A0A318HRD5_9BACT</name>
<protein>
    <submittedName>
        <fullName evidence="2">Uncharacterized protein</fullName>
    </submittedName>
</protein>
<keyword evidence="3" id="KW-1185">Reference proteome</keyword>
<dbReference type="EMBL" id="QJJX01000033">
    <property type="protein sequence ID" value="PXX20094.1"/>
    <property type="molecule type" value="Genomic_DNA"/>
</dbReference>